<keyword evidence="3" id="KW-0804">Transcription</keyword>
<keyword evidence="1" id="KW-0805">Transcription regulation</keyword>
<organism evidence="7 8">
    <name type="scientific">Duganella flavida</name>
    <dbReference type="NCBI Taxonomy" id="2692175"/>
    <lineage>
        <taxon>Bacteria</taxon>
        <taxon>Pseudomonadati</taxon>
        <taxon>Pseudomonadota</taxon>
        <taxon>Betaproteobacteria</taxon>
        <taxon>Burkholderiales</taxon>
        <taxon>Oxalobacteraceae</taxon>
        <taxon>Telluria group</taxon>
        <taxon>Duganella</taxon>
    </lineage>
</organism>
<dbReference type="Gene3D" id="1.10.357.10">
    <property type="entry name" value="Tetracycline Repressor, domain 2"/>
    <property type="match status" value="1"/>
</dbReference>
<dbReference type="PANTHER" id="PTHR30055:SF234">
    <property type="entry name" value="HTH-TYPE TRANSCRIPTIONAL REGULATOR BETI"/>
    <property type="match status" value="1"/>
</dbReference>
<dbReference type="GO" id="GO:0003700">
    <property type="term" value="F:DNA-binding transcription factor activity"/>
    <property type="evidence" value="ECO:0007669"/>
    <property type="project" value="TreeGrafter"/>
</dbReference>
<gene>
    <name evidence="7" type="ORF">GTP46_26310</name>
</gene>
<dbReference type="AlphaFoldDB" id="A0A6L8KFB2"/>
<dbReference type="PRINTS" id="PR00455">
    <property type="entry name" value="HTHTETR"/>
</dbReference>
<sequence length="209" mass="22291">MTKLPPPPATAPRKRPTQRRSAATVDAILEAAARILETSGYEGYTTNAVAATAGVSIGSLYQYFPNRESLTQALVERETAELLAAIEAIGDVSGVDGIQQILNIAVRHQLQRPHLSRFLDLEEARLPTSETSRLHGERAATILAGYLKKAGCAAPGYAIRDVMAITRGIVDAAGCQGETDEMALAHRVRAAVFGYLDMIARDPVGGLVP</sequence>
<protein>
    <submittedName>
        <fullName evidence="7">TetR family transcriptional regulator</fullName>
    </submittedName>
</protein>
<evidence type="ECO:0000256" key="2">
    <source>
        <dbReference type="ARBA" id="ARBA00023125"/>
    </source>
</evidence>
<feature type="compositionally biased region" description="Pro residues" evidence="5">
    <location>
        <begin position="1"/>
        <end position="10"/>
    </location>
</feature>
<proteinExistence type="predicted"/>
<dbReference type="InterPro" id="IPR001647">
    <property type="entry name" value="HTH_TetR"/>
</dbReference>
<name>A0A6L8KFB2_9BURK</name>
<feature type="domain" description="HTH tetR-type" evidence="6">
    <location>
        <begin position="22"/>
        <end position="82"/>
    </location>
</feature>
<dbReference type="PANTHER" id="PTHR30055">
    <property type="entry name" value="HTH-TYPE TRANSCRIPTIONAL REGULATOR RUTR"/>
    <property type="match status" value="1"/>
</dbReference>
<dbReference type="Proteomes" id="UP000479335">
    <property type="component" value="Unassembled WGS sequence"/>
</dbReference>
<evidence type="ECO:0000313" key="8">
    <source>
        <dbReference type="Proteomes" id="UP000479335"/>
    </source>
</evidence>
<evidence type="ECO:0000256" key="3">
    <source>
        <dbReference type="ARBA" id="ARBA00023163"/>
    </source>
</evidence>
<accession>A0A6L8KFB2</accession>
<dbReference type="Pfam" id="PF00440">
    <property type="entry name" value="TetR_N"/>
    <property type="match status" value="1"/>
</dbReference>
<evidence type="ECO:0000313" key="7">
    <source>
        <dbReference type="EMBL" id="MYM26149.1"/>
    </source>
</evidence>
<dbReference type="InterPro" id="IPR009057">
    <property type="entry name" value="Homeodomain-like_sf"/>
</dbReference>
<dbReference type="InterPro" id="IPR050109">
    <property type="entry name" value="HTH-type_TetR-like_transc_reg"/>
</dbReference>
<feature type="region of interest" description="Disordered" evidence="5">
    <location>
        <begin position="1"/>
        <end position="21"/>
    </location>
</feature>
<comment type="caution">
    <text evidence="7">The sequence shown here is derived from an EMBL/GenBank/DDBJ whole genome shotgun (WGS) entry which is preliminary data.</text>
</comment>
<evidence type="ECO:0000259" key="6">
    <source>
        <dbReference type="PROSITE" id="PS50977"/>
    </source>
</evidence>
<evidence type="ECO:0000256" key="5">
    <source>
        <dbReference type="SAM" id="MobiDB-lite"/>
    </source>
</evidence>
<dbReference type="EMBL" id="WWCN01000023">
    <property type="protein sequence ID" value="MYM26149.1"/>
    <property type="molecule type" value="Genomic_DNA"/>
</dbReference>
<dbReference type="RefSeq" id="WP_161009589.1">
    <property type="nucleotide sequence ID" value="NZ_WWCN01000023.1"/>
</dbReference>
<dbReference type="PROSITE" id="PS50977">
    <property type="entry name" value="HTH_TETR_2"/>
    <property type="match status" value="1"/>
</dbReference>
<keyword evidence="2 4" id="KW-0238">DNA-binding</keyword>
<dbReference type="GO" id="GO:0000976">
    <property type="term" value="F:transcription cis-regulatory region binding"/>
    <property type="evidence" value="ECO:0007669"/>
    <property type="project" value="TreeGrafter"/>
</dbReference>
<dbReference type="SUPFAM" id="SSF46689">
    <property type="entry name" value="Homeodomain-like"/>
    <property type="match status" value="1"/>
</dbReference>
<evidence type="ECO:0000256" key="4">
    <source>
        <dbReference type="PROSITE-ProRule" id="PRU00335"/>
    </source>
</evidence>
<evidence type="ECO:0000256" key="1">
    <source>
        <dbReference type="ARBA" id="ARBA00023015"/>
    </source>
</evidence>
<reference evidence="7 8" key="1">
    <citation type="submission" date="2019-12" db="EMBL/GenBank/DDBJ databases">
        <title>Novel species isolated from a subtropical stream in China.</title>
        <authorList>
            <person name="Lu H."/>
        </authorList>
    </citation>
    <scope>NUCLEOTIDE SEQUENCE [LARGE SCALE GENOMIC DNA]</scope>
    <source>
        <strain evidence="7 8">FT135W</strain>
    </source>
</reference>
<feature type="DNA-binding region" description="H-T-H motif" evidence="4">
    <location>
        <begin position="45"/>
        <end position="64"/>
    </location>
</feature>
<keyword evidence="8" id="KW-1185">Reference proteome</keyword>